<dbReference type="SUPFAM" id="SSF52743">
    <property type="entry name" value="Subtilisin-like"/>
    <property type="match status" value="1"/>
</dbReference>
<dbReference type="PANTHER" id="PTHR10795">
    <property type="entry name" value="PROPROTEIN CONVERTASE SUBTILISIN/KEXIN"/>
    <property type="match status" value="1"/>
</dbReference>
<dbReference type="Proteomes" id="UP000541444">
    <property type="component" value="Unassembled WGS sequence"/>
</dbReference>
<dbReference type="Pfam" id="PF05922">
    <property type="entry name" value="Inhibitor_I9"/>
    <property type="match status" value="1"/>
</dbReference>
<evidence type="ECO:0000313" key="4">
    <source>
        <dbReference type="EMBL" id="KAF6161871.1"/>
    </source>
</evidence>
<dbReference type="InterPro" id="IPR045051">
    <property type="entry name" value="SBT"/>
</dbReference>
<keyword evidence="2" id="KW-0732">Signal</keyword>
<evidence type="ECO:0000256" key="2">
    <source>
        <dbReference type="ARBA" id="ARBA00022729"/>
    </source>
</evidence>
<evidence type="ECO:0000259" key="3">
    <source>
        <dbReference type="Pfam" id="PF05922"/>
    </source>
</evidence>
<dbReference type="AlphaFoldDB" id="A0A7J7N3T2"/>
<evidence type="ECO:0000256" key="1">
    <source>
        <dbReference type="ARBA" id="ARBA00011073"/>
    </source>
</evidence>
<keyword evidence="5" id="KW-1185">Reference proteome</keyword>
<comment type="caution">
    <text evidence="4">The sequence shown here is derived from an EMBL/GenBank/DDBJ whole genome shotgun (WGS) entry which is preliminary data.</text>
</comment>
<dbReference type="EMBL" id="JACGCM010001077">
    <property type="protein sequence ID" value="KAF6161871.1"/>
    <property type="molecule type" value="Genomic_DNA"/>
</dbReference>
<protein>
    <recommendedName>
        <fullName evidence="3">Inhibitor I9 domain-containing protein</fullName>
    </recommendedName>
</protein>
<organism evidence="4 5">
    <name type="scientific">Kingdonia uniflora</name>
    <dbReference type="NCBI Taxonomy" id="39325"/>
    <lineage>
        <taxon>Eukaryota</taxon>
        <taxon>Viridiplantae</taxon>
        <taxon>Streptophyta</taxon>
        <taxon>Embryophyta</taxon>
        <taxon>Tracheophyta</taxon>
        <taxon>Spermatophyta</taxon>
        <taxon>Magnoliopsida</taxon>
        <taxon>Ranunculales</taxon>
        <taxon>Circaeasteraceae</taxon>
        <taxon>Kingdonia</taxon>
    </lineage>
</organism>
<comment type="similarity">
    <text evidence="1">Belongs to the peptidase S8 family.</text>
</comment>
<dbReference type="GO" id="GO:0006508">
    <property type="term" value="P:proteolysis"/>
    <property type="evidence" value="ECO:0007669"/>
    <property type="project" value="InterPro"/>
</dbReference>
<evidence type="ECO:0000313" key="5">
    <source>
        <dbReference type="Proteomes" id="UP000541444"/>
    </source>
</evidence>
<dbReference type="InterPro" id="IPR010259">
    <property type="entry name" value="S8pro/Inhibitor_I9"/>
</dbReference>
<feature type="domain" description="Inhibitor I9" evidence="3">
    <location>
        <begin position="3"/>
        <end position="74"/>
    </location>
</feature>
<reference evidence="4 5" key="1">
    <citation type="journal article" date="2020" name="IScience">
        <title>Genome Sequencing of the Endangered Kingdonia uniflora (Circaeasteraceae, Ranunculales) Reveals Potential Mechanisms of Evolutionary Specialization.</title>
        <authorList>
            <person name="Sun Y."/>
            <person name="Deng T."/>
            <person name="Zhang A."/>
            <person name="Moore M.J."/>
            <person name="Landis J.B."/>
            <person name="Lin N."/>
            <person name="Zhang H."/>
            <person name="Zhang X."/>
            <person name="Huang J."/>
            <person name="Zhang X."/>
            <person name="Sun H."/>
            <person name="Wang H."/>
        </authorList>
    </citation>
    <scope>NUCLEOTIDE SEQUENCE [LARGE SCALE GENOMIC DNA]</scope>
    <source>
        <strain evidence="4">TB1705</strain>
        <tissue evidence="4">Leaf</tissue>
    </source>
</reference>
<proteinExistence type="inferred from homology"/>
<gene>
    <name evidence="4" type="ORF">GIB67_002581</name>
</gene>
<dbReference type="GO" id="GO:0004252">
    <property type="term" value="F:serine-type endopeptidase activity"/>
    <property type="evidence" value="ECO:0007669"/>
    <property type="project" value="InterPro"/>
</dbReference>
<dbReference type="Gene3D" id="3.40.50.200">
    <property type="entry name" value="Peptidase S8/S53 domain"/>
    <property type="match status" value="1"/>
</dbReference>
<dbReference type="InterPro" id="IPR037045">
    <property type="entry name" value="S8pro/Inhibitor_I9_sf"/>
</dbReference>
<name>A0A7J7N3T2_9MAGN</name>
<dbReference type="InterPro" id="IPR036852">
    <property type="entry name" value="Peptidase_S8/S53_dom_sf"/>
</dbReference>
<dbReference type="OrthoDB" id="2014869at2759"/>
<accession>A0A7J7N3T2</accession>
<sequence>MPKAFSIHHHWYLAILDSLKAYCDKVSTSVPPKLFYTYNHSIHGFGVVLSLEELEALKKTPGCITAYPDHTLHVDTTRTTDFLFLNKAGGLWPASNYGTDSIIGIINSGVWPESASFRENGMGEIPRKLKRTCKPGI</sequence>
<dbReference type="Gene3D" id="3.30.70.80">
    <property type="entry name" value="Peptidase S8 propeptide/proteinase inhibitor I9"/>
    <property type="match status" value="1"/>
</dbReference>